<comment type="cofactor">
    <cofactor evidence="1">
        <name>Mg(2+)</name>
        <dbReference type="ChEBI" id="CHEBI:18420"/>
    </cofactor>
</comment>
<gene>
    <name evidence="11" type="ORF">B0W44_13410</name>
</gene>
<evidence type="ECO:0000256" key="6">
    <source>
        <dbReference type="ARBA" id="ARBA00039022"/>
    </source>
</evidence>
<protein>
    <recommendedName>
        <fullName evidence="7">Glucosyl-3-phosphoglycerate synthase</fullName>
        <ecNumber evidence="6">2.4.1.266</ecNumber>
    </recommendedName>
</protein>
<evidence type="ECO:0000259" key="10">
    <source>
        <dbReference type="Pfam" id="PF00535"/>
    </source>
</evidence>
<organism evidence="11 12">
    <name type="scientific">Novibacillus thermophilus</name>
    <dbReference type="NCBI Taxonomy" id="1471761"/>
    <lineage>
        <taxon>Bacteria</taxon>
        <taxon>Bacillati</taxon>
        <taxon>Bacillota</taxon>
        <taxon>Bacilli</taxon>
        <taxon>Bacillales</taxon>
        <taxon>Thermoactinomycetaceae</taxon>
        <taxon>Novibacillus</taxon>
    </lineage>
</organism>
<dbReference type="KEGG" id="ntr:B0W44_13410"/>
<dbReference type="PANTHER" id="PTHR48090:SF10">
    <property type="entry name" value="GLUCOSYL-3-PHOSPHOGLYCERATE SYNTHASE"/>
    <property type="match status" value="1"/>
</dbReference>
<dbReference type="EC" id="2.4.1.266" evidence="6"/>
<dbReference type="CDD" id="cd04179">
    <property type="entry name" value="DPM_DPG-synthase_like"/>
    <property type="match status" value="1"/>
</dbReference>
<dbReference type="PANTHER" id="PTHR48090">
    <property type="entry name" value="UNDECAPRENYL-PHOSPHATE 4-DEOXY-4-FORMAMIDO-L-ARABINOSE TRANSFERASE-RELATED"/>
    <property type="match status" value="1"/>
</dbReference>
<accession>A0A1U9K9A7</accession>
<sequence length="224" mass="24786">MPRDISVVVPAYNESDRIGETLHAIKQLNSVDEIVVVDDGSADNTYDIAREWADVLIRREHNHGKGPALDLGWRKSKGDVIVFLDADLGATAALAENLIEPVISDQCDMSVASFPPAETKGGFGLVKTLAAQGVKSLTGKRMTAPLSGQRAMRRRLLERIPPLAHGFGIEVYLTVETLRSGFRVCEIPVSFRHRETGRNVAGFVHRGKQFVHISKTLYRLWRTT</sequence>
<dbReference type="RefSeq" id="WP_077720464.1">
    <property type="nucleotide sequence ID" value="NZ_CP019699.1"/>
</dbReference>
<evidence type="ECO:0000256" key="1">
    <source>
        <dbReference type="ARBA" id="ARBA00001946"/>
    </source>
</evidence>
<dbReference type="Proteomes" id="UP000188603">
    <property type="component" value="Chromosome"/>
</dbReference>
<evidence type="ECO:0000313" key="11">
    <source>
        <dbReference type="EMBL" id="AQS56608.1"/>
    </source>
</evidence>
<evidence type="ECO:0000256" key="9">
    <source>
        <dbReference type="ARBA" id="ARBA00048997"/>
    </source>
</evidence>
<reference evidence="11 12" key="1">
    <citation type="journal article" date="2015" name="Int. J. Syst. Evol. Microbiol.">
        <title>Novibacillus thermophilus gen. nov., sp. nov., a Gram-staining-negative and moderately thermophilic member of the family Thermoactinomycetaceae.</title>
        <authorList>
            <person name="Yang G."/>
            <person name="Chen J."/>
            <person name="Zhou S."/>
        </authorList>
    </citation>
    <scope>NUCLEOTIDE SEQUENCE [LARGE SCALE GENOMIC DNA]</scope>
    <source>
        <strain evidence="11 12">SG-1</strain>
    </source>
</reference>
<keyword evidence="4 11" id="KW-0808">Transferase</keyword>
<comment type="similarity">
    <text evidence="2">Belongs to the glycosyltransferase 2 family.</text>
</comment>
<dbReference type="InterPro" id="IPR029044">
    <property type="entry name" value="Nucleotide-diphossugar_trans"/>
</dbReference>
<name>A0A1U9K9A7_9BACL</name>
<dbReference type="Pfam" id="PF00535">
    <property type="entry name" value="Glycos_transf_2"/>
    <property type="match status" value="1"/>
</dbReference>
<comment type="catalytic activity">
    <reaction evidence="8">
        <text>(2R)-3-phosphoglycerate + UDP-alpha-D-glucose = (2R)-2-O-(alpha-D-glucopyranosyl)-3-phospho-glycerate + UDP + H(+)</text>
        <dbReference type="Rhea" id="RHEA:31319"/>
        <dbReference type="ChEBI" id="CHEBI:15378"/>
        <dbReference type="ChEBI" id="CHEBI:58223"/>
        <dbReference type="ChEBI" id="CHEBI:58272"/>
        <dbReference type="ChEBI" id="CHEBI:58885"/>
        <dbReference type="ChEBI" id="CHEBI:62600"/>
        <dbReference type="EC" id="2.4.1.266"/>
    </reaction>
    <physiologicalReaction direction="left-to-right" evidence="8">
        <dbReference type="Rhea" id="RHEA:31320"/>
    </physiologicalReaction>
</comment>
<evidence type="ECO:0000256" key="2">
    <source>
        <dbReference type="ARBA" id="ARBA00006739"/>
    </source>
</evidence>
<dbReference type="SUPFAM" id="SSF53448">
    <property type="entry name" value="Nucleotide-diphospho-sugar transferases"/>
    <property type="match status" value="1"/>
</dbReference>
<dbReference type="Gene3D" id="3.90.550.10">
    <property type="entry name" value="Spore Coat Polysaccharide Biosynthesis Protein SpsA, Chain A"/>
    <property type="match status" value="1"/>
</dbReference>
<evidence type="ECO:0000256" key="7">
    <source>
        <dbReference type="ARBA" id="ARBA00040894"/>
    </source>
</evidence>
<dbReference type="STRING" id="1471761.B0W44_13410"/>
<dbReference type="InterPro" id="IPR050256">
    <property type="entry name" value="Glycosyltransferase_2"/>
</dbReference>
<evidence type="ECO:0000313" key="12">
    <source>
        <dbReference type="Proteomes" id="UP000188603"/>
    </source>
</evidence>
<proteinExistence type="inferred from homology"/>
<evidence type="ECO:0000256" key="5">
    <source>
        <dbReference type="ARBA" id="ARBA00022842"/>
    </source>
</evidence>
<keyword evidence="5" id="KW-0460">Magnesium</keyword>
<evidence type="ECO:0000256" key="3">
    <source>
        <dbReference type="ARBA" id="ARBA00022676"/>
    </source>
</evidence>
<evidence type="ECO:0000256" key="4">
    <source>
        <dbReference type="ARBA" id="ARBA00022679"/>
    </source>
</evidence>
<dbReference type="OrthoDB" id="396512at2"/>
<comment type="catalytic activity">
    <reaction evidence="9">
        <text>an NDP-alpha-D-glucose + (2R)-3-phosphoglycerate = (2R)-2-O-(alpha-D-glucopyranosyl)-3-phospho-glycerate + a ribonucleoside 5'-diphosphate + H(+)</text>
        <dbReference type="Rhea" id="RHEA:47244"/>
        <dbReference type="ChEBI" id="CHEBI:15378"/>
        <dbReference type="ChEBI" id="CHEBI:57930"/>
        <dbReference type="ChEBI" id="CHEBI:58272"/>
        <dbReference type="ChEBI" id="CHEBI:62600"/>
        <dbReference type="ChEBI" id="CHEBI:76533"/>
        <dbReference type="EC" id="2.4.1.266"/>
    </reaction>
    <physiologicalReaction direction="left-to-right" evidence="9">
        <dbReference type="Rhea" id="RHEA:47245"/>
    </physiologicalReaction>
</comment>
<keyword evidence="3" id="KW-0328">Glycosyltransferase</keyword>
<dbReference type="EMBL" id="CP019699">
    <property type="protein sequence ID" value="AQS56608.1"/>
    <property type="molecule type" value="Genomic_DNA"/>
</dbReference>
<evidence type="ECO:0000256" key="8">
    <source>
        <dbReference type="ARBA" id="ARBA00048689"/>
    </source>
</evidence>
<keyword evidence="12" id="KW-1185">Reference proteome</keyword>
<feature type="domain" description="Glycosyltransferase 2-like" evidence="10">
    <location>
        <begin position="6"/>
        <end position="125"/>
    </location>
</feature>
<dbReference type="AlphaFoldDB" id="A0A1U9K9A7"/>
<dbReference type="GO" id="GO:0016757">
    <property type="term" value="F:glycosyltransferase activity"/>
    <property type="evidence" value="ECO:0007669"/>
    <property type="project" value="UniProtKB-KW"/>
</dbReference>
<dbReference type="InterPro" id="IPR001173">
    <property type="entry name" value="Glyco_trans_2-like"/>
</dbReference>